<evidence type="ECO:0000313" key="1">
    <source>
        <dbReference type="EMBL" id="ETI34590.1"/>
    </source>
</evidence>
<sequence>MEINSSALKLFHLFDDEESDVLAVLAAYATVVQPLPAARGSSTGRSANVDREAVEGHRRLVQDYFAENAIYNAQTFRRRFRMRRSLYLRVVSAVETHDRYFQQRRDATGKLGFSALQKCTAAIRQLAYGMPADAVDEYVGIAQTTAIKSLKRFCTAVDDVFGEEYLRAPTAADVERLLAMHNKRGFVGMLGSLDCMHWAWKNCPTAWAGQYTGKESKPTIVLEAVVSRDLWFWHAFFGMPGSHIDINVLDRSDLFSRISNMTAPPCDYVINGNSYDIGYYLADGIYPPWAALVQTISNPTDNKQRHFAKSQEGARKDVERGFGVLQSRWAIVKGPARFWSHKDLCMIMKACIILHNMIVEDERGEGLPYVYDNAAPLDPSRETTSDLDHFIARHQALRSTQQHLQLKTDLVQHLWDLKGNHSI</sequence>
<dbReference type="Proteomes" id="UP000018721">
    <property type="component" value="Unassembled WGS sequence"/>
</dbReference>
<evidence type="ECO:0000313" key="2">
    <source>
        <dbReference type="Proteomes" id="UP000018721"/>
    </source>
</evidence>
<dbReference type="HOGENOM" id="CLU_012390_1_0_1"/>
<dbReference type="Pfam" id="PF04827">
    <property type="entry name" value="Plant_tran"/>
    <property type="match status" value="1"/>
</dbReference>
<reference evidence="1 2" key="1">
    <citation type="submission" date="2013-11" db="EMBL/GenBank/DDBJ databases">
        <title>The Genome Sequence of Phytophthora parasitica P1569.</title>
        <authorList>
            <consortium name="The Broad Institute Genomics Platform"/>
            <person name="Russ C."/>
            <person name="Tyler B."/>
            <person name="Panabieres F."/>
            <person name="Shan W."/>
            <person name="Tripathy S."/>
            <person name="Grunwald N."/>
            <person name="Machado M."/>
            <person name="Johnson C.S."/>
            <person name="Arredondo F."/>
            <person name="Hong C."/>
            <person name="Coffey M."/>
            <person name="Young S.K."/>
            <person name="Zeng Q."/>
            <person name="Gargeya S."/>
            <person name="Fitzgerald M."/>
            <person name="Abouelleil A."/>
            <person name="Alvarado L."/>
            <person name="Chapman S.B."/>
            <person name="Gainer-Dewar J."/>
            <person name="Goldberg J."/>
            <person name="Griggs A."/>
            <person name="Gujja S."/>
            <person name="Hansen M."/>
            <person name="Howarth C."/>
            <person name="Imamovic A."/>
            <person name="Ireland A."/>
            <person name="Larimer J."/>
            <person name="McCowan C."/>
            <person name="Murphy C."/>
            <person name="Pearson M."/>
            <person name="Poon T.W."/>
            <person name="Priest M."/>
            <person name="Roberts A."/>
            <person name="Saif S."/>
            <person name="Shea T."/>
            <person name="Sykes S."/>
            <person name="Wortman J."/>
            <person name="Nusbaum C."/>
            <person name="Birren B."/>
        </authorList>
    </citation>
    <scope>NUCLEOTIDE SEQUENCE [LARGE SCALE GENOMIC DNA]</scope>
    <source>
        <strain evidence="1 2">P1569</strain>
    </source>
</reference>
<evidence type="ECO:0008006" key="3">
    <source>
        <dbReference type="Google" id="ProtNLM"/>
    </source>
</evidence>
<accession>V9E671</accession>
<organism evidence="1 2">
    <name type="scientific">Phytophthora nicotianae P1569</name>
    <dbReference type="NCBI Taxonomy" id="1317065"/>
    <lineage>
        <taxon>Eukaryota</taxon>
        <taxon>Sar</taxon>
        <taxon>Stramenopiles</taxon>
        <taxon>Oomycota</taxon>
        <taxon>Peronosporomycetes</taxon>
        <taxon>Peronosporales</taxon>
        <taxon>Peronosporaceae</taxon>
        <taxon>Phytophthora</taxon>
    </lineage>
</organism>
<dbReference type="PANTHER" id="PTHR47150:SF5">
    <property type="entry name" value="OS07G0546750 PROTEIN"/>
    <property type="match status" value="1"/>
</dbReference>
<name>V9E671_PHYNI</name>
<dbReference type="PANTHER" id="PTHR47150">
    <property type="entry name" value="OS12G0169200 PROTEIN"/>
    <property type="match status" value="1"/>
</dbReference>
<gene>
    <name evidence="1" type="ORF">F443_18940</name>
</gene>
<dbReference type="eggNOG" id="ENOG502QR5Z">
    <property type="taxonomic scope" value="Eukaryota"/>
</dbReference>
<protein>
    <recommendedName>
        <fullName evidence="3">DDE Tnp4 domain-containing protein</fullName>
    </recommendedName>
</protein>
<keyword evidence="2" id="KW-1185">Reference proteome</keyword>
<proteinExistence type="predicted"/>
<comment type="caution">
    <text evidence="1">The sequence shown here is derived from an EMBL/GenBank/DDBJ whole genome shotgun (WGS) entry which is preliminary data.</text>
</comment>
<dbReference type="AlphaFoldDB" id="V9E671"/>
<dbReference type="InterPro" id="IPR006912">
    <property type="entry name" value="Harbinger_derived_prot"/>
</dbReference>
<dbReference type="EMBL" id="ANIZ01003309">
    <property type="protein sequence ID" value="ETI34590.1"/>
    <property type="molecule type" value="Genomic_DNA"/>
</dbReference>